<dbReference type="PATRIC" id="fig|889306.3.peg.1880"/>
<protein>
    <submittedName>
        <fullName evidence="5">HTH-type transcriptional regulator YdhC</fullName>
    </submittedName>
</protein>
<reference evidence="5 6" key="1">
    <citation type="submission" date="2015-01" db="EMBL/GenBank/DDBJ databases">
        <title>Genome sequencing of Jeotgalibacillus soli.</title>
        <authorList>
            <person name="Goh K.M."/>
            <person name="Chan K.-G."/>
            <person name="Yaakop A.S."/>
            <person name="Ee R."/>
            <person name="Gan H.M."/>
            <person name="Chan C.S."/>
        </authorList>
    </citation>
    <scope>NUCLEOTIDE SEQUENCE [LARGE SCALE GENOMIC DNA]</scope>
    <source>
        <strain evidence="5 6">P9</strain>
    </source>
</reference>
<keyword evidence="2" id="KW-0238">DNA-binding</keyword>
<dbReference type="SUPFAM" id="SSF48008">
    <property type="entry name" value="GntR ligand-binding domain-like"/>
    <property type="match status" value="1"/>
</dbReference>
<dbReference type="PANTHER" id="PTHR43537:SF47">
    <property type="entry name" value="REGULATORY PROTEIN GNTR HTH"/>
    <property type="match status" value="1"/>
</dbReference>
<sequence length="225" mass="26417">MKPTIKKSLSYHDQVHQTLKEMIIVGDYKPGERLYEAKIAREFEVSRSPVREAIRTLEQEGLLILDDRSRIFVYKPSIKDAVEIYECRQVLESLAVSLATQHAMEEEIMKIEMIISRSHELYIANHRDSPLEILHLNSAYHDAIIHASKNKRLEKQLENLRVLTFFYRSMNVENRERCKEIIYQHTMIAEHIRNRDKSAAAKAMHDHIATDLSYLIKILAKETFE</sequence>
<dbReference type="PANTHER" id="PTHR43537">
    <property type="entry name" value="TRANSCRIPTIONAL REGULATOR, GNTR FAMILY"/>
    <property type="match status" value="1"/>
</dbReference>
<dbReference type="SMART" id="SM00895">
    <property type="entry name" value="FCD"/>
    <property type="match status" value="1"/>
</dbReference>
<keyword evidence="6" id="KW-1185">Reference proteome</keyword>
<organism evidence="5 6">
    <name type="scientific">Jeotgalibacillus soli</name>
    <dbReference type="NCBI Taxonomy" id="889306"/>
    <lineage>
        <taxon>Bacteria</taxon>
        <taxon>Bacillati</taxon>
        <taxon>Bacillota</taxon>
        <taxon>Bacilli</taxon>
        <taxon>Bacillales</taxon>
        <taxon>Caryophanaceae</taxon>
        <taxon>Jeotgalibacillus</taxon>
    </lineage>
</organism>
<dbReference type="STRING" id="889306.KP78_18650"/>
<dbReference type="Gene3D" id="1.20.120.530">
    <property type="entry name" value="GntR ligand-binding domain-like"/>
    <property type="match status" value="1"/>
</dbReference>
<evidence type="ECO:0000313" key="6">
    <source>
        <dbReference type="Proteomes" id="UP000031938"/>
    </source>
</evidence>
<evidence type="ECO:0000313" key="5">
    <source>
        <dbReference type="EMBL" id="KIL46747.1"/>
    </source>
</evidence>
<dbReference type="Pfam" id="PF07729">
    <property type="entry name" value="FCD"/>
    <property type="match status" value="1"/>
</dbReference>
<proteinExistence type="predicted"/>
<dbReference type="EMBL" id="JXRP01000016">
    <property type="protein sequence ID" value="KIL46747.1"/>
    <property type="molecule type" value="Genomic_DNA"/>
</dbReference>
<evidence type="ECO:0000256" key="2">
    <source>
        <dbReference type="ARBA" id="ARBA00023125"/>
    </source>
</evidence>
<dbReference type="Proteomes" id="UP000031938">
    <property type="component" value="Unassembled WGS sequence"/>
</dbReference>
<dbReference type="InterPro" id="IPR036390">
    <property type="entry name" value="WH_DNA-bd_sf"/>
</dbReference>
<dbReference type="Gene3D" id="1.10.10.10">
    <property type="entry name" value="Winged helix-like DNA-binding domain superfamily/Winged helix DNA-binding domain"/>
    <property type="match status" value="1"/>
</dbReference>
<dbReference type="InterPro" id="IPR036388">
    <property type="entry name" value="WH-like_DNA-bd_sf"/>
</dbReference>
<dbReference type="Pfam" id="PF00392">
    <property type="entry name" value="GntR"/>
    <property type="match status" value="1"/>
</dbReference>
<dbReference type="InterPro" id="IPR000524">
    <property type="entry name" value="Tscrpt_reg_HTH_GntR"/>
</dbReference>
<dbReference type="PROSITE" id="PS50949">
    <property type="entry name" value="HTH_GNTR"/>
    <property type="match status" value="1"/>
</dbReference>
<dbReference type="AlphaFoldDB" id="A0A0C2VCR5"/>
<evidence type="ECO:0000256" key="1">
    <source>
        <dbReference type="ARBA" id="ARBA00023015"/>
    </source>
</evidence>
<feature type="domain" description="HTH gntR-type" evidence="4">
    <location>
        <begin position="9"/>
        <end position="76"/>
    </location>
</feature>
<dbReference type="CDD" id="cd07377">
    <property type="entry name" value="WHTH_GntR"/>
    <property type="match status" value="1"/>
</dbReference>
<dbReference type="GO" id="GO:0003700">
    <property type="term" value="F:DNA-binding transcription factor activity"/>
    <property type="evidence" value="ECO:0007669"/>
    <property type="project" value="InterPro"/>
</dbReference>
<dbReference type="SUPFAM" id="SSF46785">
    <property type="entry name" value="Winged helix' DNA-binding domain"/>
    <property type="match status" value="1"/>
</dbReference>
<evidence type="ECO:0000256" key="3">
    <source>
        <dbReference type="ARBA" id="ARBA00023163"/>
    </source>
</evidence>
<comment type="caution">
    <text evidence="5">The sequence shown here is derived from an EMBL/GenBank/DDBJ whole genome shotgun (WGS) entry which is preliminary data.</text>
</comment>
<accession>A0A0C2VCR5</accession>
<keyword evidence="3" id="KW-0804">Transcription</keyword>
<dbReference type="GO" id="GO:0003677">
    <property type="term" value="F:DNA binding"/>
    <property type="evidence" value="ECO:0007669"/>
    <property type="project" value="UniProtKB-KW"/>
</dbReference>
<dbReference type="OrthoDB" id="9782299at2"/>
<dbReference type="InterPro" id="IPR008920">
    <property type="entry name" value="TF_FadR/GntR_C"/>
</dbReference>
<evidence type="ECO:0000259" key="4">
    <source>
        <dbReference type="PROSITE" id="PS50949"/>
    </source>
</evidence>
<dbReference type="SMART" id="SM00345">
    <property type="entry name" value="HTH_GNTR"/>
    <property type="match status" value="1"/>
</dbReference>
<dbReference type="PRINTS" id="PR00035">
    <property type="entry name" value="HTHGNTR"/>
</dbReference>
<dbReference type="InterPro" id="IPR011711">
    <property type="entry name" value="GntR_C"/>
</dbReference>
<keyword evidence="1" id="KW-0805">Transcription regulation</keyword>
<name>A0A0C2VCR5_9BACL</name>
<dbReference type="RefSeq" id="WP_041088133.1">
    <property type="nucleotide sequence ID" value="NZ_JXRP01000016.1"/>
</dbReference>
<gene>
    <name evidence="5" type="ORF">KP78_18650</name>
</gene>